<comment type="similarity">
    <text evidence="2">Belongs to the CPA3 antiporters (TC 2.A.63) subunit F family.</text>
</comment>
<evidence type="ECO:0000256" key="1">
    <source>
        <dbReference type="ARBA" id="ARBA00004651"/>
    </source>
</evidence>
<feature type="transmembrane region" description="Helical" evidence="8">
    <location>
        <begin position="44"/>
        <end position="61"/>
    </location>
</feature>
<keyword evidence="5 8" id="KW-0812">Transmembrane</keyword>
<organism evidence="9 10">
    <name type="scientific">Candidatus Contendobacter odensis Run_B_J11</name>
    <dbReference type="NCBI Taxonomy" id="1400861"/>
    <lineage>
        <taxon>Bacteria</taxon>
        <taxon>Pseudomonadati</taxon>
        <taxon>Pseudomonadota</taxon>
        <taxon>Gammaproteobacteria</taxon>
        <taxon>Candidatus Competibacteraceae</taxon>
        <taxon>Candidatus Contendibacter</taxon>
    </lineage>
</organism>
<feature type="transmembrane region" description="Helical" evidence="8">
    <location>
        <begin position="12"/>
        <end position="32"/>
    </location>
</feature>
<reference evidence="9 10" key="1">
    <citation type="journal article" date="2014" name="ISME J.">
        <title>Candidatus Competibacter-lineage genomes retrieved from metagenomes reveal functional metabolic diversity.</title>
        <authorList>
            <person name="McIlroy S.J."/>
            <person name="Albertsen M."/>
            <person name="Andresen E.K."/>
            <person name="Saunders A.M."/>
            <person name="Kristiansen R."/>
            <person name="Stokholm-Bjerregaard M."/>
            <person name="Nielsen K.L."/>
            <person name="Nielsen P.H."/>
        </authorList>
    </citation>
    <scope>NUCLEOTIDE SEQUENCE [LARGE SCALE GENOMIC DNA]</scope>
    <source>
        <strain evidence="9 10">Run_B_J11</strain>
    </source>
</reference>
<keyword evidence="6 8" id="KW-1133">Transmembrane helix</keyword>
<keyword evidence="7 8" id="KW-0472">Membrane</keyword>
<dbReference type="GO" id="GO:0005886">
    <property type="term" value="C:plasma membrane"/>
    <property type="evidence" value="ECO:0007669"/>
    <property type="project" value="UniProtKB-SubCell"/>
</dbReference>
<dbReference type="Proteomes" id="UP000019184">
    <property type="component" value="Unassembled WGS sequence"/>
</dbReference>
<keyword evidence="3" id="KW-0813">Transport</keyword>
<evidence type="ECO:0000256" key="7">
    <source>
        <dbReference type="ARBA" id="ARBA00023136"/>
    </source>
</evidence>
<proteinExistence type="inferred from homology"/>
<evidence type="ECO:0000256" key="4">
    <source>
        <dbReference type="ARBA" id="ARBA00022475"/>
    </source>
</evidence>
<evidence type="ECO:0000256" key="8">
    <source>
        <dbReference type="SAM" id="Phobius"/>
    </source>
</evidence>
<dbReference type="PANTHER" id="PTHR34702">
    <property type="entry name" value="NA(+)/H(+) ANTIPORTER SUBUNIT F1"/>
    <property type="match status" value="1"/>
</dbReference>
<feature type="transmembrane region" description="Helical" evidence="8">
    <location>
        <begin position="67"/>
        <end position="86"/>
    </location>
</feature>
<dbReference type="InterPro" id="IPR007208">
    <property type="entry name" value="MrpF/PhaF-like"/>
</dbReference>
<evidence type="ECO:0000256" key="5">
    <source>
        <dbReference type="ARBA" id="ARBA00022692"/>
    </source>
</evidence>
<dbReference type="Pfam" id="PF04066">
    <property type="entry name" value="MrpF_PhaF"/>
    <property type="match status" value="1"/>
</dbReference>
<sequence>MRWVERMAISDFLLAAAVFVLATVALGLVRILRGPEEADRMMATQLFGTGGIAALLLLGVATEANAVLDVALTLALLAAFASVAFVQSASRSDGDDPKETNRQ</sequence>
<dbReference type="GO" id="GO:0015385">
    <property type="term" value="F:sodium:proton antiporter activity"/>
    <property type="evidence" value="ECO:0007669"/>
    <property type="project" value="TreeGrafter"/>
</dbReference>
<evidence type="ECO:0000313" key="9">
    <source>
        <dbReference type="EMBL" id="CDH43490.1"/>
    </source>
</evidence>
<protein>
    <recommendedName>
        <fullName evidence="11">Multiple resistance and pH regulation protein F</fullName>
    </recommendedName>
</protein>
<evidence type="ECO:0000313" key="10">
    <source>
        <dbReference type="Proteomes" id="UP000019184"/>
    </source>
</evidence>
<dbReference type="PANTHER" id="PTHR34702:SF1">
    <property type="entry name" value="NA(+)_H(+) ANTIPORTER SUBUNIT F"/>
    <property type="match status" value="1"/>
</dbReference>
<evidence type="ECO:0000256" key="6">
    <source>
        <dbReference type="ARBA" id="ARBA00022989"/>
    </source>
</evidence>
<evidence type="ECO:0000256" key="2">
    <source>
        <dbReference type="ARBA" id="ARBA00009212"/>
    </source>
</evidence>
<evidence type="ECO:0000256" key="3">
    <source>
        <dbReference type="ARBA" id="ARBA00022448"/>
    </source>
</evidence>
<accession>A0A7U7G8F4</accession>
<comment type="caution">
    <text evidence="9">The sequence shown here is derived from an EMBL/GenBank/DDBJ whole genome shotgun (WGS) entry which is preliminary data.</text>
</comment>
<gene>
    <name evidence="9" type="ORF">BN874_1220007</name>
</gene>
<dbReference type="EMBL" id="CBTK010000027">
    <property type="protein sequence ID" value="CDH43490.1"/>
    <property type="molecule type" value="Genomic_DNA"/>
</dbReference>
<keyword evidence="4" id="KW-1003">Cell membrane</keyword>
<dbReference type="AlphaFoldDB" id="A0A7U7G8F4"/>
<name>A0A7U7G8F4_9GAMM</name>
<evidence type="ECO:0008006" key="11">
    <source>
        <dbReference type="Google" id="ProtNLM"/>
    </source>
</evidence>
<keyword evidence="10" id="KW-1185">Reference proteome</keyword>
<comment type="subcellular location">
    <subcellularLocation>
        <location evidence="1">Cell membrane</location>
        <topology evidence="1">Multi-pass membrane protein</topology>
    </subcellularLocation>
</comment>